<dbReference type="PANTHER" id="PTHR20935:SF0">
    <property type="entry name" value="SERINE_THREONINE-PROTEIN PHOSPHATASE PGAM5, MITOCHONDRIAL"/>
    <property type="match status" value="1"/>
</dbReference>
<dbReference type="SMART" id="SM00855">
    <property type="entry name" value="PGAM"/>
    <property type="match status" value="1"/>
</dbReference>
<dbReference type="PANTHER" id="PTHR20935">
    <property type="entry name" value="PHOSPHOGLYCERATE MUTASE-RELATED"/>
    <property type="match status" value="1"/>
</dbReference>
<keyword evidence="1" id="KW-0378">Hydrolase</keyword>
<dbReference type="Gene3D" id="3.40.50.1240">
    <property type="entry name" value="Phosphoglycerate mutase-like"/>
    <property type="match status" value="1"/>
</dbReference>
<dbReference type="EMBL" id="RQGD01000022">
    <property type="protein sequence ID" value="TGL60370.1"/>
    <property type="molecule type" value="Genomic_DNA"/>
</dbReference>
<reference evidence="2" key="1">
    <citation type="journal article" date="2019" name="PLoS Negl. Trop. Dis.">
        <title>Revisiting the worldwide diversity of Leptospira species in the environment.</title>
        <authorList>
            <person name="Vincent A.T."/>
            <person name="Schiettekatte O."/>
            <person name="Bourhy P."/>
            <person name="Veyrier F.J."/>
            <person name="Picardeau M."/>
        </authorList>
    </citation>
    <scope>NUCLEOTIDE SEQUENCE [LARGE SCALE GENOMIC DNA]</scope>
    <source>
        <strain evidence="2">201702476</strain>
    </source>
</reference>
<keyword evidence="3" id="KW-1185">Reference proteome</keyword>
<organism evidence="2 3">
    <name type="scientific">Leptospira ognonensis</name>
    <dbReference type="NCBI Taxonomy" id="2484945"/>
    <lineage>
        <taxon>Bacteria</taxon>
        <taxon>Pseudomonadati</taxon>
        <taxon>Spirochaetota</taxon>
        <taxon>Spirochaetia</taxon>
        <taxon>Leptospirales</taxon>
        <taxon>Leptospiraceae</taxon>
        <taxon>Leptospira</taxon>
    </lineage>
</organism>
<dbReference type="GO" id="GO:0016787">
    <property type="term" value="F:hydrolase activity"/>
    <property type="evidence" value="ECO:0007669"/>
    <property type="project" value="UniProtKB-KW"/>
</dbReference>
<dbReference type="AlphaFoldDB" id="A0A4R9K535"/>
<gene>
    <name evidence="2" type="ORF">EHQ58_07705</name>
</gene>
<dbReference type="CDD" id="cd07067">
    <property type="entry name" value="HP_PGM_like"/>
    <property type="match status" value="1"/>
</dbReference>
<evidence type="ECO:0000256" key="1">
    <source>
        <dbReference type="ARBA" id="ARBA00022801"/>
    </source>
</evidence>
<evidence type="ECO:0000313" key="2">
    <source>
        <dbReference type="EMBL" id="TGL60370.1"/>
    </source>
</evidence>
<dbReference type="Pfam" id="PF00300">
    <property type="entry name" value="His_Phos_1"/>
    <property type="match status" value="1"/>
</dbReference>
<dbReference type="InterPro" id="IPR051021">
    <property type="entry name" value="Mito_Ser/Thr_phosphatase"/>
</dbReference>
<dbReference type="Proteomes" id="UP000297693">
    <property type="component" value="Unassembled WGS sequence"/>
</dbReference>
<proteinExistence type="predicted"/>
<dbReference type="InterPro" id="IPR013078">
    <property type="entry name" value="His_Pase_superF_clade-1"/>
</dbReference>
<name>A0A4R9K535_9LEPT</name>
<dbReference type="OrthoDB" id="280692at2"/>
<accession>A0A4R9K535</accession>
<dbReference type="InterPro" id="IPR029033">
    <property type="entry name" value="His_PPase_superfam"/>
</dbReference>
<comment type="caution">
    <text evidence="2">The sequence shown here is derived from an EMBL/GenBank/DDBJ whole genome shotgun (WGS) entry which is preliminary data.</text>
</comment>
<evidence type="ECO:0000313" key="3">
    <source>
        <dbReference type="Proteomes" id="UP000297693"/>
    </source>
</evidence>
<dbReference type="SUPFAM" id="SSF53254">
    <property type="entry name" value="Phosphoglycerate mutase-like"/>
    <property type="match status" value="1"/>
</dbReference>
<protein>
    <submittedName>
        <fullName evidence="2">Histidine phosphatase family protein</fullName>
    </submittedName>
</protein>
<dbReference type="RefSeq" id="WP_135623293.1">
    <property type="nucleotide sequence ID" value="NZ_RQGD01000022.1"/>
</dbReference>
<sequence length="237" mass="27450">MSYLYLVRHGQADRLGKDYDKLTKIGWKQANALGEYFLSQRIEFDSVLTGTLNRQKETAMGILEAFRNEKFCIPDPIESELWNEFDPRLWLGLAAKIRHVDDHFSNTYENYKNAWEEGSEKTRDYFQILIQKVLQDWVEGVWDPVEPYSFTEYVLRIQTALDSIPNDLKSTLVVSSSTPIAIVMGLSCGLKPKEFPVFMKYILNSSLSIFKKEGYLWEPVSFNTTGHITNPDERTLV</sequence>